<evidence type="ECO:0000256" key="8">
    <source>
        <dbReference type="ARBA" id="ARBA00023136"/>
    </source>
</evidence>
<comment type="subcellular location">
    <subcellularLocation>
        <location evidence="1">Membrane</location>
        <topology evidence="1">Multi-pass membrane protein</topology>
    </subcellularLocation>
</comment>
<accession>A0ABR1GFC7</accession>
<keyword evidence="8 10" id="KW-0472">Membrane</keyword>
<evidence type="ECO:0000256" key="3">
    <source>
        <dbReference type="ARBA" id="ARBA00022679"/>
    </source>
</evidence>
<feature type="transmembrane region" description="Helical" evidence="10">
    <location>
        <begin position="133"/>
        <end position="152"/>
    </location>
</feature>
<gene>
    <name evidence="11" type="ORF">SO694_00010529</name>
</gene>
<keyword evidence="2 10" id="KW-0444">Lipid biosynthesis</keyword>
<name>A0ABR1GFC7_AURAN</name>
<feature type="transmembrane region" description="Helical" evidence="10">
    <location>
        <begin position="158"/>
        <end position="180"/>
    </location>
</feature>
<dbReference type="Pfam" id="PF01151">
    <property type="entry name" value="ELO"/>
    <property type="match status" value="1"/>
</dbReference>
<evidence type="ECO:0000313" key="11">
    <source>
        <dbReference type="EMBL" id="KAK7254699.1"/>
    </source>
</evidence>
<reference evidence="11 12" key="1">
    <citation type="submission" date="2024-03" db="EMBL/GenBank/DDBJ databases">
        <title>Aureococcus anophagefferens CCMP1851 and Kratosvirus quantuckense: Draft genome of a second virus-susceptible host strain in the model system.</title>
        <authorList>
            <person name="Chase E."/>
            <person name="Truchon A.R."/>
            <person name="Schepens W."/>
            <person name="Wilhelm S.W."/>
        </authorList>
    </citation>
    <scope>NUCLEOTIDE SEQUENCE [LARGE SCALE GENOMIC DNA]</scope>
    <source>
        <strain evidence="11 12">CCMP1851</strain>
    </source>
</reference>
<dbReference type="InterPro" id="IPR002076">
    <property type="entry name" value="ELO_fam"/>
</dbReference>
<feature type="transmembrane region" description="Helical" evidence="10">
    <location>
        <begin position="232"/>
        <end position="250"/>
    </location>
</feature>
<feature type="transmembrane region" description="Helical" evidence="10">
    <location>
        <begin position="60"/>
        <end position="81"/>
    </location>
</feature>
<evidence type="ECO:0000256" key="7">
    <source>
        <dbReference type="ARBA" id="ARBA00023098"/>
    </source>
</evidence>
<dbReference type="Proteomes" id="UP001363151">
    <property type="component" value="Unassembled WGS sequence"/>
</dbReference>
<protein>
    <recommendedName>
        <fullName evidence="10">Elongation of fatty acids protein</fullName>
        <ecNumber evidence="10">2.3.1.-</ecNumber>
    </recommendedName>
</protein>
<evidence type="ECO:0000256" key="2">
    <source>
        <dbReference type="ARBA" id="ARBA00022516"/>
    </source>
</evidence>
<evidence type="ECO:0000256" key="1">
    <source>
        <dbReference type="ARBA" id="ARBA00004141"/>
    </source>
</evidence>
<evidence type="ECO:0000256" key="9">
    <source>
        <dbReference type="ARBA" id="ARBA00023160"/>
    </source>
</evidence>
<keyword evidence="7 10" id="KW-0443">Lipid metabolism</keyword>
<sequence>MTLHYYDMDCIEVFNGYTWSRTTALHWEYPLAAVALYVALIPVLKASIAEPVKIPRFALCWNLGLSLFSLCGLVACAPVLLNELRANGFYFTTCAPAPWYGGGYHGMFVALFIYSKFVELVDTAIILLGKRQVILLHWWHHVTVLLYCWHSYATQIATGLWFATMNYCVHSVMYAYFACMGVPNLRPKVKKFAIYITLLQLAQMVVGIFVTVRAVLYQAGGLDCRVNKTNSVLGLAMYSSYFLLFGKLFFENYVLTRSKAKAA</sequence>
<dbReference type="PANTHER" id="PTHR11157">
    <property type="entry name" value="FATTY ACID ACYL TRANSFERASE-RELATED"/>
    <property type="match status" value="1"/>
</dbReference>
<proteinExistence type="inferred from homology"/>
<evidence type="ECO:0000256" key="6">
    <source>
        <dbReference type="ARBA" id="ARBA00022989"/>
    </source>
</evidence>
<dbReference type="EC" id="2.3.1.-" evidence="10"/>
<keyword evidence="5 10" id="KW-0276">Fatty acid metabolism</keyword>
<feature type="transmembrane region" description="Helical" evidence="10">
    <location>
        <begin position="101"/>
        <end position="121"/>
    </location>
</feature>
<keyword evidence="6 10" id="KW-1133">Transmembrane helix</keyword>
<comment type="catalytic activity">
    <reaction evidence="10">
        <text>an acyl-CoA + malonyl-CoA + H(+) = a 3-oxoacyl-CoA + CO2 + CoA</text>
        <dbReference type="Rhea" id="RHEA:50252"/>
        <dbReference type="ChEBI" id="CHEBI:15378"/>
        <dbReference type="ChEBI" id="CHEBI:16526"/>
        <dbReference type="ChEBI" id="CHEBI:57287"/>
        <dbReference type="ChEBI" id="CHEBI:57384"/>
        <dbReference type="ChEBI" id="CHEBI:58342"/>
        <dbReference type="ChEBI" id="CHEBI:90726"/>
    </reaction>
    <physiologicalReaction direction="left-to-right" evidence="10">
        <dbReference type="Rhea" id="RHEA:50253"/>
    </physiologicalReaction>
</comment>
<keyword evidence="9 10" id="KW-0275">Fatty acid biosynthesis</keyword>
<comment type="similarity">
    <text evidence="10">Belongs to the ELO family.</text>
</comment>
<comment type="caution">
    <text evidence="11">The sequence shown here is derived from an EMBL/GenBank/DDBJ whole genome shotgun (WGS) entry which is preliminary data.</text>
</comment>
<feature type="transmembrane region" description="Helical" evidence="10">
    <location>
        <begin position="192"/>
        <end position="212"/>
    </location>
</feature>
<organism evidence="11 12">
    <name type="scientific">Aureococcus anophagefferens</name>
    <name type="common">Harmful bloom alga</name>
    <dbReference type="NCBI Taxonomy" id="44056"/>
    <lineage>
        <taxon>Eukaryota</taxon>
        <taxon>Sar</taxon>
        <taxon>Stramenopiles</taxon>
        <taxon>Ochrophyta</taxon>
        <taxon>Pelagophyceae</taxon>
        <taxon>Pelagomonadales</taxon>
        <taxon>Pelagomonadaceae</taxon>
        <taxon>Aureococcus</taxon>
    </lineage>
</organism>
<dbReference type="PANTHER" id="PTHR11157:SF17">
    <property type="entry name" value="ELONGATION OF VERY LONG CHAIN FATTY ACIDS PROTEIN 6"/>
    <property type="match status" value="1"/>
</dbReference>
<evidence type="ECO:0000256" key="10">
    <source>
        <dbReference type="RuleBase" id="RU361115"/>
    </source>
</evidence>
<keyword evidence="4 10" id="KW-0812">Transmembrane</keyword>
<evidence type="ECO:0000313" key="12">
    <source>
        <dbReference type="Proteomes" id="UP001363151"/>
    </source>
</evidence>
<keyword evidence="12" id="KW-1185">Reference proteome</keyword>
<dbReference type="EMBL" id="JBBJCI010000023">
    <property type="protein sequence ID" value="KAK7254699.1"/>
    <property type="molecule type" value="Genomic_DNA"/>
</dbReference>
<evidence type="ECO:0000256" key="5">
    <source>
        <dbReference type="ARBA" id="ARBA00022832"/>
    </source>
</evidence>
<feature type="transmembrane region" description="Helical" evidence="10">
    <location>
        <begin position="29"/>
        <end position="48"/>
    </location>
</feature>
<evidence type="ECO:0000256" key="4">
    <source>
        <dbReference type="ARBA" id="ARBA00022692"/>
    </source>
</evidence>
<keyword evidence="3 10" id="KW-0808">Transferase</keyword>